<gene>
    <name evidence="1" type="ORF">NWFMUON74_43190</name>
</gene>
<evidence type="ECO:0000313" key="2">
    <source>
        <dbReference type="Proteomes" id="UP000516173"/>
    </source>
</evidence>
<dbReference type="KEGG" id="nwl:NWFMUON74_43190"/>
<dbReference type="GeneID" id="80348791"/>
<dbReference type="AlphaFoldDB" id="A0A7G1KMU1"/>
<proteinExistence type="predicted"/>
<dbReference type="Proteomes" id="UP000516173">
    <property type="component" value="Chromosome"/>
</dbReference>
<keyword evidence="2" id="KW-1185">Reference proteome</keyword>
<dbReference type="RefSeq" id="WP_187683601.1">
    <property type="nucleotide sequence ID" value="NZ_AP023396.1"/>
</dbReference>
<accession>A0A7G1KMU1</accession>
<protein>
    <submittedName>
        <fullName evidence="1">Uncharacterized protein</fullName>
    </submittedName>
</protein>
<evidence type="ECO:0000313" key="1">
    <source>
        <dbReference type="EMBL" id="BCK56547.1"/>
    </source>
</evidence>
<organism evidence="1 2">
    <name type="scientific">Nocardia wallacei</name>
    <dbReference type="NCBI Taxonomy" id="480035"/>
    <lineage>
        <taxon>Bacteria</taxon>
        <taxon>Bacillati</taxon>
        <taxon>Actinomycetota</taxon>
        <taxon>Actinomycetes</taxon>
        <taxon>Mycobacteriales</taxon>
        <taxon>Nocardiaceae</taxon>
        <taxon>Nocardia</taxon>
    </lineage>
</organism>
<sequence>MFDPLSLVAGAALVGVGWACGRLGGRRARAERKPGALCGCGHDLAMHDRESGTCHAETFRKNGYGMREWATCTCRRYTGPTPLDEVFAPPIMPPSP</sequence>
<reference evidence="1 2" key="1">
    <citation type="submission" date="2020-08" db="EMBL/GenBank/DDBJ databases">
        <title>Genome Sequencing of Nocardia wallacei strain FMUON74 and assembly.</title>
        <authorList>
            <person name="Toyokawa M."/>
            <person name="Uesaka K."/>
        </authorList>
    </citation>
    <scope>NUCLEOTIDE SEQUENCE [LARGE SCALE GENOMIC DNA]</scope>
    <source>
        <strain evidence="1 2">FMUON74</strain>
    </source>
</reference>
<dbReference type="EMBL" id="AP023396">
    <property type="protein sequence ID" value="BCK56547.1"/>
    <property type="molecule type" value="Genomic_DNA"/>
</dbReference>
<name>A0A7G1KMU1_9NOCA</name>